<dbReference type="InterPro" id="IPR011990">
    <property type="entry name" value="TPR-like_helical_dom_sf"/>
</dbReference>
<dbReference type="InterPro" id="IPR027417">
    <property type="entry name" value="P-loop_NTPase"/>
</dbReference>
<dbReference type="SUPFAM" id="SSF52540">
    <property type="entry name" value="P-loop containing nucleoside triphosphate hydrolases"/>
    <property type="match status" value="1"/>
</dbReference>
<evidence type="ECO:0000256" key="1">
    <source>
        <dbReference type="ARBA" id="ARBA00005820"/>
    </source>
</evidence>
<dbReference type="InterPro" id="IPR019734">
    <property type="entry name" value="TPR_rpt"/>
</dbReference>
<dbReference type="Gene3D" id="1.25.40.10">
    <property type="entry name" value="Tetratricopeptide repeat domain"/>
    <property type="match status" value="2"/>
</dbReference>
<comment type="caution">
    <text evidence="5">The sequence shown here is derived from an EMBL/GenBank/DDBJ whole genome shotgun (WGS) entry which is preliminary data.</text>
</comment>
<reference evidence="6" key="1">
    <citation type="journal article" date="2019" name="Int. J. Syst. Evol. Microbiol.">
        <title>The Global Catalogue of Microorganisms (GCM) 10K type strain sequencing project: providing services to taxonomists for standard genome sequencing and annotation.</title>
        <authorList>
            <consortium name="The Broad Institute Genomics Platform"/>
            <consortium name="The Broad Institute Genome Sequencing Center for Infectious Disease"/>
            <person name="Wu L."/>
            <person name="Ma J."/>
        </authorList>
    </citation>
    <scope>NUCLEOTIDE SEQUENCE [LARGE SCALE GENOMIC DNA]</scope>
    <source>
        <strain evidence="6">JCM 6835</strain>
    </source>
</reference>
<dbReference type="SMART" id="SM00862">
    <property type="entry name" value="Trans_reg_C"/>
    <property type="match status" value="1"/>
</dbReference>
<dbReference type="CDD" id="cd15831">
    <property type="entry name" value="BTAD"/>
    <property type="match status" value="1"/>
</dbReference>
<dbReference type="InterPro" id="IPR001867">
    <property type="entry name" value="OmpR/PhoB-type_DNA-bd"/>
</dbReference>
<dbReference type="InterPro" id="IPR036388">
    <property type="entry name" value="WH-like_DNA-bd_sf"/>
</dbReference>
<dbReference type="SUPFAM" id="SSF46894">
    <property type="entry name" value="C-terminal effector domain of the bipartite response regulators"/>
    <property type="match status" value="1"/>
</dbReference>
<keyword evidence="2 3" id="KW-0238">DNA-binding</keyword>
<organism evidence="5 6">
    <name type="scientific">Nonomuraea recticatena</name>
    <dbReference type="NCBI Taxonomy" id="46178"/>
    <lineage>
        <taxon>Bacteria</taxon>
        <taxon>Bacillati</taxon>
        <taxon>Actinomycetota</taxon>
        <taxon>Actinomycetes</taxon>
        <taxon>Streptosporangiales</taxon>
        <taxon>Streptosporangiaceae</taxon>
        <taxon>Nonomuraea</taxon>
    </lineage>
</organism>
<dbReference type="PANTHER" id="PTHR47691:SF3">
    <property type="entry name" value="HTH-TYPE TRANSCRIPTIONAL REGULATOR RV0890C-RELATED"/>
    <property type="match status" value="1"/>
</dbReference>
<feature type="DNA-binding region" description="OmpR/PhoB-type" evidence="3">
    <location>
        <begin position="1"/>
        <end position="96"/>
    </location>
</feature>
<evidence type="ECO:0000259" key="4">
    <source>
        <dbReference type="PROSITE" id="PS51755"/>
    </source>
</evidence>
<dbReference type="Proteomes" id="UP001501666">
    <property type="component" value="Unassembled WGS sequence"/>
</dbReference>
<dbReference type="SMART" id="SM01043">
    <property type="entry name" value="BTAD"/>
    <property type="match status" value="1"/>
</dbReference>
<name>A0ABP6FMH5_9ACTN</name>
<gene>
    <name evidence="5" type="ORF">GCM10010412_085490</name>
</gene>
<dbReference type="InterPro" id="IPR016032">
    <property type="entry name" value="Sig_transdc_resp-reg_C-effctor"/>
</dbReference>
<evidence type="ECO:0000313" key="5">
    <source>
        <dbReference type="EMBL" id="GAA2693772.1"/>
    </source>
</evidence>
<evidence type="ECO:0000256" key="3">
    <source>
        <dbReference type="PROSITE-ProRule" id="PRU01091"/>
    </source>
</evidence>
<keyword evidence="6" id="KW-1185">Reference proteome</keyword>
<dbReference type="Pfam" id="PF13424">
    <property type="entry name" value="TPR_12"/>
    <property type="match status" value="1"/>
</dbReference>
<accession>A0ABP6FMH5</accession>
<dbReference type="PANTHER" id="PTHR47691">
    <property type="entry name" value="REGULATOR-RELATED"/>
    <property type="match status" value="1"/>
</dbReference>
<dbReference type="EMBL" id="BAAATE010000037">
    <property type="protein sequence ID" value="GAA2693772.1"/>
    <property type="molecule type" value="Genomic_DNA"/>
</dbReference>
<dbReference type="SMART" id="SM00028">
    <property type="entry name" value="TPR"/>
    <property type="match status" value="3"/>
</dbReference>
<evidence type="ECO:0000313" key="6">
    <source>
        <dbReference type="Proteomes" id="UP001501666"/>
    </source>
</evidence>
<dbReference type="Gene3D" id="1.10.10.10">
    <property type="entry name" value="Winged helix-like DNA-binding domain superfamily/Winged helix DNA-binding domain"/>
    <property type="match status" value="1"/>
</dbReference>
<dbReference type="Gene3D" id="3.40.50.300">
    <property type="entry name" value="P-loop containing nucleotide triphosphate hydrolases"/>
    <property type="match status" value="1"/>
</dbReference>
<evidence type="ECO:0000256" key="2">
    <source>
        <dbReference type="ARBA" id="ARBA00023125"/>
    </source>
</evidence>
<dbReference type="PRINTS" id="PR00364">
    <property type="entry name" value="DISEASERSIST"/>
</dbReference>
<dbReference type="SUPFAM" id="SSF48452">
    <property type="entry name" value="TPR-like"/>
    <property type="match status" value="3"/>
</dbReference>
<dbReference type="Pfam" id="PF00486">
    <property type="entry name" value="Trans_reg_C"/>
    <property type="match status" value="1"/>
</dbReference>
<dbReference type="Pfam" id="PF03704">
    <property type="entry name" value="BTAD"/>
    <property type="match status" value="1"/>
</dbReference>
<dbReference type="InterPro" id="IPR005158">
    <property type="entry name" value="BTAD"/>
</dbReference>
<protein>
    <submittedName>
        <fullName evidence="5">BTAD domain-containing putative transcriptional regulator</fullName>
    </submittedName>
</protein>
<proteinExistence type="inferred from homology"/>
<dbReference type="RefSeq" id="WP_346154968.1">
    <property type="nucleotide sequence ID" value="NZ_BAAATE010000037.1"/>
</dbReference>
<dbReference type="PROSITE" id="PS51755">
    <property type="entry name" value="OMPR_PHOB"/>
    <property type="match status" value="1"/>
</dbReference>
<sequence length="1021" mass="109130">MRFGVLGPLSVAKADGTPVPVPGVEVRALLALLLLHEGRLVSVDRLIGDLWPGSLPAHPANALQIRVARLRRALEAAEPGARALVEHRSAGYRLRVPAESIDSVRFQTLLHRARASVDPWTRRQVLTDALMLWRGPALAGFEDRAFTQPVAERLTQQRLAALEDLAETRLDLGEHHAVAAELTEWVRRHPGRERLVAAQMRALHRSGRQAEALAAYDEFRRRMAVDLGLDPSPELAALHQAVLVRDPALETPPDQYPTNLPTPVTELIGREAAVADVLMSLESRRLVTLTGPGGVGKTRLGVAVAAALAPSYPDGVWLVELTGLDGAHAADAVAEAVMAVLGIRENTMLGPVPAGEPMGHVDRLTAFLRGKRLLLLLDNCEHVAGQVAELVLALLHAAPGLRVLATGREPLGMAGEVLYAVPPLDVPAPGADVEAIWESSAARLFCARAADADPGFALEASNARVVTDLVRGLDGLPLALELAAAKVRALGVHELAARLDDRFQLLASGSRGAPARHRTLQAVLDWSWELLTDNERVVLRRLAVMDGGTLAAIESICADGDATARGVAGVLAQLVDRSMVMVTGDRRYRLLQTIAAYARARLEEAEESDAVRARHSLYHVSMAEALLPGLFGPDQQSCLQQLDTEHGNLHCALDHAIAQGSAELALRLVDALAWSLLLRGRVRQAARWADRALAVAGPAPKALRARVHAWQAGIAILLDVEHDPAAAARTALTHFSGADDPDGLAMAHWLLAYVLLHAGDLDTSEELAMRAAAGFHTLDHPWGQAVVASLRANHALARGDLATSQAACDKALALFRSLGDRGGELLTVYPRAALAEIRGDHDTAERLHRDGLRLAEDLGMWAEAADRLSGLGRIAMLRDDHDTARELHERARRLAAEHGFKAGEVYAVIGLGQTARHSGDLAAASDHLHEAAAWYRQTVSAPGYAAVLSELGFIAEQKGDPAEAAAYHRQALAFARRLGNPLAQATALEGIAGAHLLAGRQSQAAHLLGAAHALRESSGVR</sequence>
<comment type="similarity">
    <text evidence="1">Belongs to the AfsR/DnrI/RedD regulatory family.</text>
</comment>
<feature type="domain" description="OmpR/PhoB-type" evidence="4">
    <location>
        <begin position="1"/>
        <end position="96"/>
    </location>
</feature>